<dbReference type="PANTHER" id="PTHR43095">
    <property type="entry name" value="SUGAR KINASE"/>
    <property type="match status" value="1"/>
</dbReference>
<dbReference type="CDD" id="cd07771">
    <property type="entry name" value="ASKHA_NBD_FGGY_RhaB-like"/>
    <property type="match status" value="1"/>
</dbReference>
<dbReference type="OrthoDB" id="9761504at2"/>
<reference evidence="11" key="1">
    <citation type="submission" date="2016-11" db="EMBL/GenBank/DDBJ databases">
        <authorList>
            <person name="Varghese N."/>
            <person name="Submissions S."/>
        </authorList>
    </citation>
    <scope>NUCLEOTIDE SEQUENCE [LARGE SCALE GENOMIC DNA]</scope>
    <source>
        <strain evidence="11">DSM 8595</strain>
    </source>
</reference>
<name>A0A1N6HK25_9MICO</name>
<comment type="similarity">
    <text evidence="1">Belongs to the FGGY kinase family.</text>
</comment>
<evidence type="ECO:0000259" key="8">
    <source>
        <dbReference type="Pfam" id="PF00370"/>
    </source>
</evidence>
<dbReference type="Pfam" id="PF00370">
    <property type="entry name" value="FGGY_N"/>
    <property type="match status" value="1"/>
</dbReference>
<evidence type="ECO:0000256" key="2">
    <source>
        <dbReference type="ARBA" id="ARBA00022629"/>
    </source>
</evidence>
<evidence type="ECO:0000313" key="10">
    <source>
        <dbReference type="EMBL" id="SIO20102.1"/>
    </source>
</evidence>
<evidence type="ECO:0000256" key="3">
    <source>
        <dbReference type="ARBA" id="ARBA00022679"/>
    </source>
</evidence>
<dbReference type="Pfam" id="PF02782">
    <property type="entry name" value="FGGY_C"/>
    <property type="match status" value="1"/>
</dbReference>
<keyword evidence="3" id="KW-0808">Transferase</keyword>
<dbReference type="GO" id="GO:0042732">
    <property type="term" value="P:D-xylose metabolic process"/>
    <property type="evidence" value="ECO:0007669"/>
    <property type="project" value="UniProtKB-KW"/>
</dbReference>
<feature type="domain" description="Carbohydrate kinase FGGY N-terminal" evidence="8">
    <location>
        <begin position="10"/>
        <end position="249"/>
    </location>
</feature>
<evidence type="ECO:0000256" key="7">
    <source>
        <dbReference type="ARBA" id="ARBA00023308"/>
    </source>
</evidence>
<keyword evidence="5 10" id="KW-0418">Kinase</keyword>
<accession>A0A1N6HK25</accession>
<dbReference type="RefSeq" id="WP_074261358.1">
    <property type="nucleotide sequence ID" value="NZ_FSRJ01000004.1"/>
</dbReference>
<dbReference type="InterPro" id="IPR050406">
    <property type="entry name" value="FGGY_Carb_Kinase"/>
</dbReference>
<dbReference type="InterPro" id="IPR013449">
    <property type="entry name" value="Rhamnulokinase"/>
</dbReference>
<dbReference type="GO" id="GO:0005524">
    <property type="term" value="F:ATP binding"/>
    <property type="evidence" value="ECO:0007669"/>
    <property type="project" value="UniProtKB-KW"/>
</dbReference>
<dbReference type="InterPro" id="IPR043129">
    <property type="entry name" value="ATPase_NBD"/>
</dbReference>
<dbReference type="GO" id="GO:0008993">
    <property type="term" value="F:rhamnulokinase activity"/>
    <property type="evidence" value="ECO:0007669"/>
    <property type="project" value="InterPro"/>
</dbReference>
<evidence type="ECO:0000256" key="1">
    <source>
        <dbReference type="ARBA" id="ARBA00009156"/>
    </source>
</evidence>
<dbReference type="InterPro" id="IPR018484">
    <property type="entry name" value="FGGY_N"/>
</dbReference>
<sequence length="492" mass="51484">MSGASAGTVAAVDLGATSGRVILGHVDGRAGTLALDHVTRFANGPVRLASGLHWDLTGLYRDLTAGLAEAFRRDPSAASIGVDSWAVDYALLQGDRMLGEPFHYRDERSGRGVEAVHGALPFDELYRRNGLQFLPFNTLYQLAAERESGCLGSASSLLLVPDLIGFQLTGARLAERTNASTTGLVAVASGEWDDELIERLGLPASVFAPLVSPGESFGPLRTAVAAELGAPSGIEVIAVGSHDTASAVVAVPMRAESAAYISCGTWGLVGVELERPVTTDAAREANFTNEGGVDGRVRFLHNVMGLWLLSESVRWWERDGERIDLSELLAAAASVTGSVAVFDADDPRFLAPGDLPGRIAEWCAEHGVAAPRSRAEFARSIIESLAEAFAGAVRTASVLSGVDVETIHVVGGGALNELLCQRTADRAGLPVLAGPVEATAIGNVLVQARAQGFASGDLEALRALVARAFAPRRHEPAASRTGDASLGPVRRT</sequence>
<dbReference type="AlphaFoldDB" id="A0A1N6HK25"/>
<evidence type="ECO:0000256" key="6">
    <source>
        <dbReference type="ARBA" id="ARBA00022840"/>
    </source>
</evidence>
<dbReference type="Gene3D" id="3.30.420.40">
    <property type="match status" value="2"/>
</dbReference>
<keyword evidence="2" id="KW-0859">Xylose metabolism</keyword>
<evidence type="ECO:0000313" key="11">
    <source>
        <dbReference type="Proteomes" id="UP000184699"/>
    </source>
</evidence>
<evidence type="ECO:0000256" key="4">
    <source>
        <dbReference type="ARBA" id="ARBA00022741"/>
    </source>
</evidence>
<dbReference type="InterPro" id="IPR018485">
    <property type="entry name" value="FGGY_C"/>
</dbReference>
<feature type="domain" description="Carbohydrate kinase FGGY C-terminal" evidence="9">
    <location>
        <begin position="259"/>
        <end position="450"/>
    </location>
</feature>
<evidence type="ECO:0000259" key="9">
    <source>
        <dbReference type="Pfam" id="PF02782"/>
    </source>
</evidence>
<organism evidence="10 11">
    <name type="scientific">Agromyces cerinus subsp. cerinus</name>
    <dbReference type="NCBI Taxonomy" id="232089"/>
    <lineage>
        <taxon>Bacteria</taxon>
        <taxon>Bacillati</taxon>
        <taxon>Actinomycetota</taxon>
        <taxon>Actinomycetes</taxon>
        <taxon>Micrococcales</taxon>
        <taxon>Microbacteriaceae</taxon>
        <taxon>Agromyces</taxon>
    </lineage>
</organism>
<dbReference type="EMBL" id="FSRJ01000004">
    <property type="protein sequence ID" value="SIO20102.1"/>
    <property type="molecule type" value="Genomic_DNA"/>
</dbReference>
<dbReference type="GO" id="GO:0019301">
    <property type="term" value="P:rhamnose catabolic process"/>
    <property type="evidence" value="ECO:0007669"/>
    <property type="project" value="InterPro"/>
</dbReference>
<evidence type="ECO:0000256" key="5">
    <source>
        <dbReference type="ARBA" id="ARBA00022777"/>
    </source>
</evidence>
<dbReference type="Proteomes" id="UP000184699">
    <property type="component" value="Unassembled WGS sequence"/>
</dbReference>
<protein>
    <submittedName>
        <fullName evidence="10">Rhamnulokinase</fullName>
    </submittedName>
</protein>
<keyword evidence="2" id="KW-0119">Carbohydrate metabolism</keyword>
<keyword evidence="11" id="KW-1185">Reference proteome</keyword>
<dbReference type="STRING" id="232089.SAMN05443544_3256"/>
<gene>
    <name evidence="10" type="ORF">SAMN05443544_3256</name>
</gene>
<keyword evidence="4" id="KW-0547">Nucleotide-binding</keyword>
<keyword evidence="6" id="KW-0067">ATP-binding</keyword>
<dbReference type="PANTHER" id="PTHR43095:SF5">
    <property type="entry name" value="XYLULOSE KINASE"/>
    <property type="match status" value="1"/>
</dbReference>
<dbReference type="SUPFAM" id="SSF53067">
    <property type="entry name" value="Actin-like ATPase domain"/>
    <property type="match status" value="2"/>
</dbReference>
<proteinExistence type="inferred from homology"/>
<keyword evidence="7" id="KW-0684">Rhamnose metabolism</keyword>